<dbReference type="AlphaFoldDB" id="C9RCN4"/>
<protein>
    <submittedName>
        <fullName evidence="2">Uncharacterized protein</fullName>
    </submittedName>
</protein>
<dbReference type="STRING" id="429009.Adeg_0872"/>
<evidence type="ECO:0000313" key="2">
    <source>
        <dbReference type="EMBL" id="ACX52011.1"/>
    </source>
</evidence>
<evidence type="ECO:0000256" key="1">
    <source>
        <dbReference type="SAM" id="MobiDB-lite"/>
    </source>
</evidence>
<feature type="region of interest" description="Disordered" evidence="1">
    <location>
        <begin position="44"/>
        <end position="63"/>
    </location>
</feature>
<gene>
    <name evidence="2" type="ordered locus">Adeg_0872</name>
</gene>
<organism evidence="2 3">
    <name type="scientific">Ammonifex degensii (strain DSM 10501 / KC4)</name>
    <dbReference type="NCBI Taxonomy" id="429009"/>
    <lineage>
        <taxon>Bacteria</taxon>
        <taxon>Bacillati</taxon>
        <taxon>Bacillota</taxon>
        <taxon>Clostridia</taxon>
        <taxon>Thermoanaerobacterales</taxon>
        <taxon>Thermoanaerobacteraceae</taxon>
        <taxon>Ammonifex</taxon>
    </lineage>
</organism>
<dbReference type="EMBL" id="CP001785">
    <property type="protein sequence ID" value="ACX52011.1"/>
    <property type="molecule type" value="Genomic_DNA"/>
</dbReference>
<dbReference type="Proteomes" id="UP000002620">
    <property type="component" value="Chromosome"/>
</dbReference>
<dbReference type="HOGENOM" id="CLU_2875772_0_0_9"/>
<evidence type="ECO:0000313" key="3">
    <source>
        <dbReference type="Proteomes" id="UP000002620"/>
    </source>
</evidence>
<proteinExistence type="predicted"/>
<keyword evidence="3" id="KW-1185">Reference proteome</keyword>
<feature type="compositionally biased region" description="Polar residues" evidence="1">
    <location>
        <begin position="53"/>
        <end position="63"/>
    </location>
</feature>
<dbReference type="KEGG" id="adg:Adeg_0872"/>
<reference evidence="2 3" key="1">
    <citation type="submission" date="2009-10" db="EMBL/GenBank/DDBJ databases">
        <title>Complete sequence of chromosome of Ammonifex degensii KC4.</title>
        <authorList>
            <consortium name="US DOE Joint Genome Institute"/>
            <person name="Kerfeld C."/>
            <person name="Goodner B."/>
            <person name="Huber H."/>
            <person name="Stetter K."/>
            <person name="Lucas S."/>
            <person name="Copeland A."/>
            <person name="Lapidus A."/>
            <person name="Glavina del Rio T."/>
            <person name="Dalin E."/>
            <person name="Tice H."/>
            <person name="Bruce D."/>
            <person name="Goodwin L."/>
            <person name="Pitluck S."/>
            <person name="Saunders E."/>
            <person name="Brettin T."/>
            <person name="Detter J.C."/>
            <person name="Han C."/>
            <person name="Larimer F."/>
            <person name="Land M."/>
            <person name="Hauser L."/>
            <person name="Kyrpides N."/>
            <person name="Ovchinnikova G."/>
            <person name="Richardson P."/>
        </authorList>
    </citation>
    <scope>NUCLEOTIDE SEQUENCE [LARGE SCALE GENOMIC DNA]</scope>
    <source>
        <strain evidence="3">DSM 10501 / KC4</strain>
    </source>
</reference>
<name>C9RCN4_AMMDK</name>
<sequence length="63" mass="7253">MQSHLLAPEELEEIIARAFKIFYEARRERERAAPRPWRLLAPGKGRERECWKSSGSSKTSAPA</sequence>
<accession>C9RCN4</accession>